<dbReference type="InterPro" id="IPR005180">
    <property type="entry name" value="DUF302"/>
</dbReference>
<dbReference type="InterPro" id="IPR035923">
    <property type="entry name" value="TT1751-like_sf"/>
</dbReference>
<evidence type="ECO:0000256" key="1">
    <source>
        <dbReference type="SAM" id="SignalP"/>
    </source>
</evidence>
<feature type="domain" description="DUF302" evidence="2">
    <location>
        <begin position="54"/>
        <end position="116"/>
    </location>
</feature>
<dbReference type="PANTHER" id="PTHR38342">
    <property type="entry name" value="SLR5037 PROTEIN"/>
    <property type="match status" value="1"/>
</dbReference>
<proteinExistence type="predicted"/>
<feature type="chain" id="PRO_5047003658" evidence="1">
    <location>
        <begin position="20"/>
        <end position="148"/>
    </location>
</feature>
<dbReference type="SUPFAM" id="SSF103247">
    <property type="entry name" value="TT1751-like"/>
    <property type="match status" value="1"/>
</dbReference>
<dbReference type="CDD" id="cd14797">
    <property type="entry name" value="DUF302"/>
    <property type="match status" value="1"/>
</dbReference>
<dbReference type="RefSeq" id="WP_128813423.1">
    <property type="nucleotide sequence ID" value="NZ_CP032094.1"/>
</dbReference>
<organism evidence="3 4">
    <name type="scientific">Vibrio alfacsensis</name>
    <dbReference type="NCBI Taxonomy" id="1074311"/>
    <lineage>
        <taxon>Bacteria</taxon>
        <taxon>Pseudomonadati</taxon>
        <taxon>Pseudomonadota</taxon>
        <taxon>Gammaproteobacteria</taxon>
        <taxon>Vibrionales</taxon>
        <taxon>Vibrionaceae</taxon>
        <taxon>Vibrio</taxon>
    </lineage>
</organism>
<dbReference type="PANTHER" id="PTHR38342:SF2">
    <property type="entry name" value="INNER MEMBRANE OR EXPORTED"/>
    <property type="match status" value="1"/>
</dbReference>
<evidence type="ECO:0000313" key="3">
    <source>
        <dbReference type="EMBL" id="AXY03537.1"/>
    </source>
</evidence>
<keyword evidence="4" id="KW-1185">Reference proteome</keyword>
<name>A0ABM6Z016_9VIBR</name>
<sequence>MRWVIVGLAVLLASYTTQAEESVVRVGSQHSVQDTADKFVDIAQEKGLNVFARVNHQANAAKVDMALRPTEVIVFGNPKVGTPLMVCAQEVAIDLPQKVLVYEDAEGKTWLAYNDPSYLKERHDINGCDEILNKVSGVLGTLVKSAAQ</sequence>
<dbReference type="EMBL" id="CP032094">
    <property type="protein sequence ID" value="AXY03537.1"/>
    <property type="molecule type" value="Genomic_DNA"/>
</dbReference>
<reference evidence="3 4" key="1">
    <citation type="submission" date="2018-08" db="EMBL/GenBank/DDBJ databases">
        <title>Genomic taxonomy of the Vibrionaceae family.</title>
        <authorList>
            <person name="Gomez-Gil B."/>
            <person name="Tanaka M."/>
            <person name="Sawabe T."/>
            <person name="Enciso-Ibarra K."/>
        </authorList>
    </citation>
    <scope>NUCLEOTIDE SEQUENCE [LARGE SCALE GENOMIC DNA]</scope>
    <source>
        <strain evidence="3 4">CAIM 1831</strain>
    </source>
</reference>
<evidence type="ECO:0000259" key="2">
    <source>
        <dbReference type="Pfam" id="PF03625"/>
    </source>
</evidence>
<gene>
    <name evidence="3" type="ORF">D1115_22090</name>
</gene>
<evidence type="ECO:0000313" key="4">
    <source>
        <dbReference type="Proteomes" id="UP000262832"/>
    </source>
</evidence>
<dbReference type="Proteomes" id="UP000262832">
    <property type="component" value="Chromosome II"/>
</dbReference>
<dbReference type="Gene3D" id="3.30.310.70">
    <property type="entry name" value="TT1751-like domain"/>
    <property type="match status" value="1"/>
</dbReference>
<feature type="signal peptide" evidence="1">
    <location>
        <begin position="1"/>
        <end position="19"/>
    </location>
</feature>
<protein>
    <submittedName>
        <fullName evidence="3">DUF302 domain-containing protein</fullName>
    </submittedName>
</protein>
<dbReference type="Pfam" id="PF03625">
    <property type="entry name" value="DUF302"/>
    <property type="match status" value="1"/>
</dbReference>
<keyword evidence="1" id="KW-0732">Signal</keyword>
<accession>A0ABM6Z016</accession>